<dbReference type="AlphaFoldDB" id="A0AAD4BNL6"/>
<dbReference type="GO" id="GO:0033540">
    <property type="term" value="P:fatty acid beta-oxidation using acyl-CoA oxidase"/>
    <property type="evidence" value="ECO:0007669"/>
    <property type="project" value="TreeGrafter"/>
</dbReference>
<evidence type="ECO:0000313" key="1">
    <source>
        <dbReference type="EMBL" id="KAF8435772.1"/>
    </source>
</evidence>
<accession>A0AAD4BNL6</accession>
<gene>
    <name evidence="1" type="ORF">L210DRAFT_3622603</name>
</gene>
<dbReference type="Proteomes" id="UP001194468">
    <property type="component" value="Unassembled WGS sequence"/>
</dbReference>
<dbReference type="InterPro" id="IPR009100">
    <property type="entry name" value="AcylCoA_DH/oxidase_NM_dom_sf"/>
</dbReference>
<proteinExistence type="predicted"/>
<dbReference type="Gene3D" id="2.40.110.10">
    <property type="entry name" value="Butyryl-CoA Dehydrogenase, subunit A, domain 2"/>
    <property type="match status" value="1"/>
</dbReference>
<dbReference type="SUPFAM" id="SSF47203">
    <property type="entry name" value="Acyl-CoA dehydrogenase C-terminal domain-like"/>
    <property type="match status" value="1"/>
</dbReference>
<dbReference type="GO" id="GO:0071949">
    <property type="term" value="F:FAD binding"/>
    <property type="evidence" value="ECO:0007669"/>
    <property type="project" value="InterPro"/>
</dbReference>
<name>A0AAD4BNL6_BOLED</name>
<sequence length="563" mass="61659">MVSSDELPRLPLFHYHSEDVSVEQKTNLSHARARAMALSRGVTFDDILNLTPKFWSLCTHPIVTLDGGAVLLMSVQLNLGVGTIAPYVHGRPDLRKLVDDILAWRVSLAYMMTEVGHGLDALNIETTATLREDGSFELHTPNEGAAKFMPPTIPRGGAPWIGLVMARLIVQGNDRGIRPFIVPVNDGKEMCVGVSARELPTRLGAKATGHAITWFDHVLLPRNAMLGELESNLDHKMQFQELLNRVAIGSMILTSCIVPGLKIAAYVGAKYSQRRHIVNASGVKIPIISLRTQQIPILYALAQGYVMDAFFKHMTSLFVSAKDARVRSAISTVIKAVMFHHWRRTGATIADRCGAQSMFEFNQLVPMDFELRGVSIAEGDVLALCIRLAPELILGRYSLPPPSRPESYIVRHEIGILNECRALLAEFGGKHRSAEFNNVVLPRCLPLVEAIGFRMAWEAASSHGVPQVLIRLYEICAIGSDLPWYIENANISRDSFARDEVAALSAVLADLDVLVDGLQVGSSAVAAILSDESWAHLVSTLPLHQGKAAFDPWGSAPSPLARL</sequence>
<comment type="caution">
    <text evidence="1">The sequence shown here is derived from an EMBL/GenBank/DDBJ whole genome shotgun (WGS) entry which is preliminary data.</text>
</comment>
<evidence type="ECO:0000313" key="2">
    <source>
        <dbReference type="Proteomes" id="UP001194468"/>
    </source>
</evidence>
<reference evidence="1" key="2">
    <citation type="journal article" date="2020" name="Nat. Commun.">
        <title>Large-scale genome sequencing of mycorrhizal fungi provides insights into the early evolution of symbiotic traits.</title>
        <authorList>
            <person name="Miyauchi S."/>
            <person name="Kiss E."/>
            <person name="Kuo A."/>
            <person name="Drula E."/>
            <person name="Kohler A."/>
            <person name="Sanchez-Garcia M."/>
            <person name="Morin E."/>
            <person name="Andreopoulos B."/>
            <person name="Barry K.W."/>
            <person name="Bonito G."/>
            <person name="Buee M."/>
            <person name="Carver A."/>
            <person name="Chen C."/>
            <person name="Cichocki N."/>
            <person name="Clum A."/>
            <person name="Culley D."/>
            <person name="Crous P.W."/>
            <person name="Fauchery L."/>
            <person name="Girlanda M."/>
            <person name="Hayes R.D."/>
            <person name="Keri Z."/>
            <person name="LaButti K."/>
            <person name="Lipzen A."/>
            <person name="Lombard V."/>
            <person name="Magnuson J."/>
            <person name="Maillard F."/>
            <person name="Murat C."/>
            <person name="Nolan M."/>
            <person name="Ohm R.A."/>
            <person name="Pangilinan J."/>
            <person name="Pereira M.F."/>
            <person name="Perotto S."/>
            <person name="Peter M."/>
            <person name="Pfister S."/>
            <person name="Riley R."/>
            <person name="Sitrit Y."/>
            <person name="Stielow J.B."/>
            <person name="Szollosi G."/>
            <person name="Zifcakova L."/>
            <person name="Stursova M."/>
            <person name="Spatafora J.W."/>
            <person name="Tedersoo L."/>
            <person name="Vaario L.M."/>
            <person name="Yamada A."/>
            <person name="Yan M."/>
            <person name="Wang P."/>
            <person name="Xu J."/>
            <person name="Bruns T."/>
            <person name="Baldrian P."/>
            <person name="Vilgalys R."/>
            <person name="Dunand C."/>
            <person name="Henrissat B."/>
            <person name="Grigoriev I.V."/>
            <person name="Hibbett D."/>
            <person name="Nagy L.G."/>
            <person name="Martin F.M."/>
        </authorList>
    </citation>
    <scope>NUCLEOTIDE SEQUENCE</scope>
    <source>
        <strain evidence="1">BED1</strain>
    </source>
</reference>
<organism evidence="1 2">
    <name type="scientific">Boletus edulis BED1</name>
    <dbReference type="NCBI Taxonomy" id="1328754"/>
    <lineage>
        <taxon>Eukaryota</taxon>
        <taxon>Fungi</taxon>
        <taxon>Dikarya</taxon>
        <taxon>Basidiomycota</taxon>
        <taxon>Agaricomycotina</taxon>
        <taxon>Agaricomycetes</taxon>
        <taxon>Agaricomycetidae</taxon>
        <taxon>Boletales</taxon>
        <taxon>Boletineae</taxon>
        <taxon>Boletaceae</taxon>
        <taxon>Boletoideae</taxon>
        <taxon>Boletus</taxon>
    </lineage>
</organism>
<keyword evidence="2" id="KW-1185">Reference proteome</keyword>
<dbReference type="EMBL" id="WHUW01000024">
    <property type="protein sequence ID" value="KAF8435772.1"/>
    <property type="molecule type" value="Genomic_DNA"/>
</dbReference>
<dbReference type="GO" id="GO:0005777">
    <property type="term" value="C:peroxisome"/>
    <property type="evidence" value="ECO:0007669"/>
    <property type="project" value="InterPro"/>
</dbReference>
<dbReference type="PANTHER" id="PTHR10909:SF382">
    <property type="entry name" value="ACYL-COENZYME A OXIDASE"/>
    <property type="match status" value="1"/>
</dbReference>
<dbReference type="SUPFAM" id="SSF56645">
    <property type="entry name" value="Acyl-CoA dehydrogenase NM domain-like"/>
    <property type="match status" value="1"/>
</dbReference>
<dbReference type="PANTHER" id="PTHR10909">
    <property type="entry name" value="ELECTRON TRANSPORT OXIDOREDUCTASE"/>
    <property type="match status" value="1"/>
</dbReference>
<dbReference type="GO" id="GO:0005504">
    <property type="term" value="F:fatty acid binding"/>
    <property type="evidence" value="ECO:0007669"/>
    <property type="project" value="TreeGrafter"/>
</dbReference>
<dbReference type="InterPro" id="IPR012258">
    <property type="entry name" value="Acyl-CoA_oxidase"/>
</dbReference>
<dbReference type="InterPro" id="IPR046373">
    <property type="entry name" value="Acyl-CoA_Oxase/DH_mid-dom_sf"/>
</dbReference>
<protein>
    <submittedName>
        <fullName evidence="1">Acyl-CoA oxidase</fullName>
    </submittedName>
</protein>
<dbReference type="GO" id="GO:0003997">
    <property type="term" value="F:acyl-CoA oxidase activity"/>
    <property type="evidence" value="ECO:0007669"/>
    <property type="project" value="InterPro"/>
</dbReference>
<dbReference type="GO" id="GO:0055088">
    <property type="term" value="P:lipid homeostasis"/>
    <property type="evidence" value="ECO:0007669"/>
    <property type="project" value="TreeGrafter"/>
</dbReference>
<dbReference type="Gene3D" id="1.20.140.10">
    <property type="entry name" value="Butyryl-CoA Dehydrogenase, subunit A, domain 3"/>
    <property type="match status" value="1"/>
</dbReference>
<reference evidence="1" key="1">
    <citation type="submission" date="2019-10" db="EMBL/GenBank/DDBJ databases">
        <authorList>
            <consortium name="DOE Joint Genome Institute"/>
            <person name="Kuo A."/>
            <person name="Miyauchi S."/>
            <person name="Kiss E."/>
            <person name="Drula E."/>
            <person name="Kohler A."/>
            <person name="Sanchez-Garcia M."/>
            <person name="Andreopoulos B."/>
            <person name="Barry K.W."/>
            <person name="Bonito G."/>
            <person name="Buee M."/>
            <person name="Carver A."/>
            <person name="Chen C."/>
            <person name="Cichocki N."/>
            <person name="Clum A."/>
            <person name="Culley D."/>
            <person name="Crous P.W."/>
            <person name="Fauchery L."/>
            <person name="Girlanda M."/>
            <person name="Hayes R."/>
            <person name="Keri Z."/>
            <person name="LaButti K."/>
            <person name="Lipzen A."/>
            <person name="Lombard V."/>
            <person name="Magnuson J."/>
            <person name="Maillard F."/>
            <person name="Morin E."/>
            <person name="Murat C."/>
            <person name="Nolan M."/>
            <person name="Ohm R."/>
            <person name="Pangilinan J."/>
            <person name="Pereira M."/>
            <person name="Perotto S."/>
            <person name="Peter M."/>
            <person name="Riley R."/>
            <person name="Sitrit Y."/>
            <person name="Stielow B."/>
            <person name="Szollosi G."/>
            <person name="Zifcakova L."/>
            <person name="Stursova M."/>
            <person name="Spatafora J.W."/>
            <person name="Tedersoo L."/>
            <person name="Vaario L.-M."/>
            <person name="Yamada A."/>
            <person name="Yan M."/>
            <person name="Wang P."/>
            <person name="Xu J."/>
            <person name="Bruns T."/>
            <person name="Baldrian P."/>
            <person name="Vilgalys R."/>
            <person name="Henrissat B."/>
            <person name="Grigoriev I.V."/>
            <person name="Hibbett D."/>
            <person name="Nagy L.G."/>
            <person name="Martin F.M."/>
        </authorList>
    </citation>
    <scope>NUCLEOTIDE SEQUENCE</scope>
    <source>
        <strain evidence="1">BED1</strain>
    </source>
</reference>
<dbReference type="InterPro" id="IPR036250">
    <property type="entry name" value="AcylCo_DH-like_C"/>
</dbReference>